<gene>
    <name evidence="9" type="ORF">DCCM_4391</name>
</gene>
<dbReference type="GO" id="GO:0005886">
    <property type="term" value="C:plasma membrane"/>
    <property type="evidence" value="ECO:0007669"/>
    <property type="project" value="UniProtKB-SubCell"/>
</dbReference>
<evidence type="ECO:0000256" key="8">
    <source>
        <dbReference type="SAM" id="Phobius"/>
    </source>
</evidence>
<protein>
    <submittedName>
        <fullName evidence="9">Oxaloacetate decarboxylase beta chain</fullName>
    </submittedName>
</protein>
<dbReference type="NCBIfam" id="TIGR01109">
    <property type="entry name" value="Na_pump_decarbB"/>
    <property type="match status" value="1"/>
</dbReference>
<dbReference type="AlphaFoldDB" id="A0A2L2XG95"/>
<evidence type="ECO:0000256" key="4">
    <source>
        <dbReference type="ARBA" id="ARBA00022967"/>
    </source>
</evidence>
<feature type="transmembrane region" description="Helical" evidence="8">
    <location>
        <begin position="139"/>
        <end position="160"/>
    </location>
</feature>
<evidence type="ECO:0000313" key="10">
    <source>
        <dbReference type="Proteomes" id="UP000239549"/>
    </source>
</evidence>
<evidence type="ECO:0000256" key="2">
    <source>
        <dbReference type="ARBA" id="ARBA00022475"/>
    </source>
</evidence>
<keyword evidence="10" id="KW-1185">Reference proteome</keyword>
<feature type="transmembrane region" description="Helical" evidence="8">
    <location>
        <begin position="313"/>
        <end position="338"/>
    </location>
</feature>
<keyword evidence="7" id="KW-0813">Transport</keyword>
<evidence type="ECO:0000256" key="7">
    <source>
        <dbReference type="PIRNR" id="PIRNR015658"/>
    </source>
</evidence>
<keyword evidence="4" id="KW-1278">Translocase</keyword>
<dbReference type="GO" id="GO:0006814">
    <property type="term" value="P:sodium ion transport"/>
    <property type="evidence" value="ECO:0007669"/>
    <property type="project" value="UniProtKB-UniRule"/>
</dbReference>
<keyword evidence="7" id="KW-0406">Ion transport</keyword>
<dbReference type="PANTHER" id="PTHR35806">
    <property type="entry name" value="OXALOACETATE DECARBOXYLASE BETA CHAIN 2"/>
    <property type="match status" value="1"/>
</dbReference>
<keyword evidence="7" id="KW-0915">Sodium</keyword>
<feature type="transmembrane region" description="Helical" evidence="8">
    <location>
        <begin position="111"/>
        <end position="132"/>
    </location>
</feature>
<name>A0A2L2XG95_9FIRM</name>
<proteinExistence type="predicted"/>
<dbReference type="Pfam" id="PF03977">
    <property type="entry name" value="OAD_beta"/>
    <property type="match status" value="1"/>
</dbReference>
<dbReference type="PANTHER" id="PTHR35806:SF1">
    <property type="entry name" value="OXALOACETATE DECARBOXYLASE BETA CHAIN 2"/>
    <property type="match status" value="1"/>
</dbReference>
<keyword evidence="5 8" id="KW-1133">Transmembrane helix</keyword>
<reference evidence="10" key="1">
    <citation type="submission" date="2018-02" db="EMBL/GenBank/DDBJ databases">
        <title>Genome sequence of Desulfocucumis palustris strain NAW-5.</title>
        <authorList>
            <person name="Watanabe M."/>
            <person name="Kojima H."/>
            <person name="Fukui M."/>
        </authorList>
    </citation>
    <scope>NUCLEOTIDE SEQUENCE [LARGE SCALE GENOMIC DNA]</scope>
    <source>
        <strain evidence="10">NAW-5</strain>
    </source>
</reference>
<dbReference type="Proteomes" id="UP000239549">
    <property type="component" value="Unassembled WGS sequence"/>
</dbReference>
<evidence type="ECO:0000256" key="6">
    <source>
        <dbReference type="ARBA" id="ARBA00023136"/>
    </source>
</evidence>
<feature type="transmembrane region" description="Helical" evidence="8">
    <location>
        <begin position="240"/>
        <end position="266"/>
    </location>
</feature>
<feature type="transmembrane region" description="Helical" evidence="8">
    <location>
        <begin position="190"/>
        <end position="212"/>
    </location>
</feature>
<organism evidence="9 10">
    <name type="scientific">Desulfocucumis palustris</name>
    <dbReference type="NCBI Taxonomy" id="1898651"/>
    <lineage>
        <taxon>Bacteria</taxon>
        <taxon>Bacillati</taxon>
        <taxon>Bacillota</taxon>
        <taxon>Clostridia</taxon>
        <taxon>Eubacteriales</taxon>
        <taxon>Desulfocucumaceae</taxon>
        <taxon>Desulfocucumis</taxon>
    </lineage>
</organism>
<keyword evidence="3 8" id="KW-0812">Transmembrane</keyword>
<keyword evidence="2 7" id="KW-1003">Cell membrane</keyword>
<dbReference type="PIRSF" id="PIRSF015658">
    <property type="entry name" value="MmdB_OadB"/>
    <property type="match status" value="1"/>
</dbReference>
<sequence>MQNMPDINVLNLFQGIATLFAADTGIAIARIVLILLGIGLVYLGAKNILEPLIMIPMGFGMTAVNAAVLFLSASKTGTIFIDPMLTDPGELMTILQIDFLQPIYTFTFSNGLIACFVFLGIGVMTEIGYVLASPFSSMLIAICAELGTIVTFPVAVLMGLDYNEAASVAMVGGADGPMVLYTSLMLAKDLFVPITIVAYLYLSLTYGGYPYLIKLFIPKRLRGIQMDLSKIPTVTPGEKITFSVIACTVLCLLFPVAAPLFMSFFLGVTIREANLKHYITFIEGPLLYGSTFFLGLLLGVLCEANTIMNPKILVLLVLGILALLLSGIGGILGGYLMYFISKGKFNPVIGIAGVSCVPTTTKVAQKIVSEENPYAIVLPYAIGASISGVITSAILTGIYVTLIPVIK</sequence>
<comment type="subcellular location">
    <subcellularLocation>
        <location evidence="1">Cell membrane</location>
        <topology evidence="1">Multi-pass membrane protein</topology>
    </subcellularLocation>
</comment>
<dbReference type="EMBL" id="BFAV01000157">
    <property type="protein sequence ID" value="GBF35268.1"/>
    <property type="molecule type" value="Genomic_DNA"/>
</dbReference>
<dbReference type="GO" id="GO:0016829">
    <property type="term" value="F:lyase activity"/>
    <property type="evidence" value="ECO:0007669"/>
    <property type="project" value="InterPro"/>
</dbReference>
<feature type="transmembrane region" description="Helical" evidence="8">
    <location>
        <begin position="278"/>
        <end position="301"/>
    </location>
</feature>
<dbReference type="InterPro" id="IPR005661">
    <property type="entry name" value="OadB_MmdB"/>
</dbReference>
<comment type="caution">
    <text evidence="9">The sequence shown here is derived from an EMBL/GenBank/DDBJ whole genome shotgun (WGS) entry which is preliminary data.</text>
</comment>
<evidence type="ECO:0000313" key="9">
    <source>
        <dbReference type="EMBL" id="GBF35268.1"/>
    </source>
</evidence>
<evidence type="ECO:0000256" key="3">
    <source>
        <dbReference type="ARBA" id="ARBA00022692"/>
    </source>
</evidence>
<keyword evidence="7" id="KW-0739">Sodium transport</keyword>
<evidence type="ECO:0000256" key="1">
    <source>
        <dbReference type="ARBA" id="ARBA00004651"/>
    </source>
</evidence>
<accession>A0A2L2XG95</accession>
<keyword evidence="6 7" id="KW-0472">Membrane</keyword>
<feature type="transmembrane region" description="Helical" evidence="8">
    <location>
        <begin position="12"/>
        <end position="45"/>
    </location>
</feature>
<feature type="transmembrane region" description="Helical" evidence="8">
    <location>
        <begin position="52"/>
        <end position="73"/>
    </location>
</feature>
<evidence type="ECO:0000256" key="5">
    <source>
        <dbReference type="ARBA" id="ARBA00022989"/>
    </source>
</evidence>
<feature type="transmembrane region" description="Helical" evidence="8">
    <location>
        <begin position="380"/>
        <end position="406"/>
    </location>
</feature>